<protein>
    <recommendedName>
        <fullName evidence="4">Plasmid stabilization protein</fullName>
    </recommendedName>
</protein>
<proteinExistence type="predicted"/>
<evidence type="ECO:0000256" key="1">
    <source>
        <dbReference type="ARBA" id="ARBA00022649"/>
    </source>
</evidence>
<evidence type="ECO:0008006" key="4">
    <source>
        <dbReference type="Google" id="ProtNLM"/>
    </source>
</evidence>
<comment type="caution">
    <text evidence="2">The sequence shown here is derived from an EMBL/GenBank/DDBJ whole genome shotgun (WGS) entry which is preliminary data.</text>
</comment>
<sequence length="87" mass="10413">MQVEYHKNFIKNYRKRYGNNSKIQKQYAKRLRIFLRDSNKPLLRDHSLRGDKITLRAFSITGGIRVVYKQIGDRIIFLDVGTHNQVY</sequence>
<dbReference type="InterPro" id="IPR035093">
    <property type="entry name" value="RelE/ParE_toxin_dom_sf"/>
</dbReference>
<gene>
    <name evidence="2" type="ORF">A3I56_00105</name>
</gene>
<organism evidence="2 3">
    <name type="scientific">Candidatus Roizmanbacteria bacterium RIFCSPLOWO2_02_FULL_43_10</name>
    <dbReference type="NCBI Taxonomy" id="1802078"/>
    <lineage>
        <taxon>Bacteria</taxon>
        <taxon>Candidatus Roizmaniibacteriota</taxon>
    </lineage>
</organism>
<name>A0A1F7JX72_9BACT</name>
<dbReference type="NCBIfam" id="TIGR02385">
    <property type="entry name" value="RelE_StbE"/>
    <property type="match status" value="1"/>
</dbReference>
<reference evidence="2 3" key="1">
    <citation type="journal article" date="2016" name="Nat. Commun.">
        <title>Thousands of microbial genomes shed light on interconnected biogeochemical processes in an aquifer system.</title>
        <authorList>
            <person name="Anantharaman K."/>
            <person name="Brown C.T."/>
            <person name="Hug L.A."/>
            <person name="Sharon I."/>
            <person name="Castelle C.J."/>
            <person name="Probst A.J."/>
            <person name="Thomas B.C."/>
            <person name="Singh A."/>
            <person name="Wilkins M.J."/>
            <person name="Karaoz U."/>
            <person name="Brodie E.L."/>
            <person name="Williams K.H."/>
            <person name="Hubbard S.S."/>
            <person name="Banfield J.F."/>
        </authorList>
    </citation>
    <scope>NUCLEOTIDE SEQUENCE [LARGE SCALE GENOMIC DNA]</scope>
</reference>
<dbReference type="InterPro" id="IPR007712">
    <property type="entry name" value="RelE/ParE_toxin"/>
</dbReference>
<dbReference type="Gene3D" id="3.30.2310.20">
    <property type="entry name" value="RelE-like"/>
    <property type="match status" value="1"/>
</dbReference>
<keyword evidence="1" id="KW-1277">Toxin-antitoxin system</keyword>
<accession>A0A1F7JX72</accession>
<dbReference type="Proteomes" id="UP000176269">
    <property type="component" value="Unassembled WGS sequence"/>
</dbReference>
<dbReference type="EMBL" id="MGBC01000024">
    <property type="protein sequence ID" value="OGK60216.1"/>
    <property type="molecule type" value="Genomic_DNA"/>
</dbReference>
<dbReference type="AlphaFoldDB" id="A0A1F7JX72"/>
<dbReference type="InterPro" id="IPR004386">
    <property type="entry name" value="Toxin_YafQ-like"/>
</dbReference>
<evidence type="ECO:0000313" key="2">
    <source>
        <dbReference type="EMBL" id="OGK60216.1"/>
    </source>
</evidence>
<dbReference type="Pfam" id="PF15738">
    <property type="entry name" value="YafQ_toxin"/>
    <property type="match status" value="1"/>
</dbReference>
<evidence type="ECO:0000313" key="3">
    <source>
        <dbReference type="Proteomes" id="UP000176269"/>
    </source>
</evidence>
<dbReference type="SUPFAM" id="SSF143011">
    <property type="entry name" value="RelE-like"/>
    <property type="match status" value="1"/>
</dbReference>